<keyword evidence="6 10" id="KW-0812">Transmembrane</keyword>
<evidence type="ECO:0000256" key="9">
    <source>
        <dbReference type="ARBA" id="ARBA00023136"/>
    </source>
</evidence>
<feature type="compositionally biased region" description="Basic and acidic residues" evidence="11">
    <location>
        <begin position="107"/>
        <end position="127"/>
    </location>
</feature>
<dbReference type="GO" id="GO:0098797">
    <property type="term" value="C:plasma membrane protein complex"/>
    <property type="evidence" value="ECO:0007669"/>
    <property type="project" value="TreeGrafter"/>
</dbReference>
<sequence>MTVFFVETLRGEPSPLPLGLSLPITWRRALSVALVAILACVLHCLVLMWHANRPVPELITEAKALPMIDIALEAPSSGAPEEAKPLPPQPKPPKPKAKPVKKPKPIPPKEKTQADIKKPVVKEEKAEPQTQAHSAPIKDTAQDNPVVGTKADSDSKRSESGKVSQARAFAAYLNNPKPHYPGIARSRHWEGLVLLRVYVTPDGRCANLNVARSSGHDVLDESAVAAVRNWRFVPGKRGDTPMASWVTVPIEFSLRD</sequence>
<keyword evidence="10" id="KW-0735">Signal-anchor</keyword>
<dbReference type="GO" id="GO:0015031">
    <property type="term" value="P:protein transport"/>
    <property type="evidence" value="ECO:0007669"/>
    <property type="project" value="UniProtKB-UniRule"/>
</dbReference>
<dbReference type="SUPFAM" id="SSF74653">
    <property type="entry name" value="TolA/TonB C-terminal domain"/>
    <property type="match status" value="1"/>
</dbReference>
<evidence type="ECO:0000259" key="12">
    <source>
        <dbReference type="PROSITE" id="PS52015"/>
    </source>
</evidence>
<dbReference type="RefSeq" id="WP_023494850.1">
    <property type="nucleotide sequence ID" value="NZ_AYLO01000067.1"/>
</dbReference>
<dbReference type="PRINTS" id="PR01374">
    <property type="entry name" value="TONBPROTEIN"/>
</dbReference>
<keyword evidence="4 10" id="KW-1003">Cell membrane</keyword>
<dbReference type="PROSITE" id="PS52015">
    <property type="entry name" value="TONB_CTD"/>
    <property type="match status" value="1"/>
</dbReference>
<dbReference type="PANTHER" id="PTHR33446:SF2">
    <property type="entry name" value="PROTEIN TONB"/>
    <property type="match status" value="1"/>
</dbReference>
<evidence type="ECO:0000256" key="7">
    <source>
        <dbReference type="ARBA" id="ARBA00022927"/>
    </source>
</evidence>
<dbReference type="GO" id="GO:0030288">
    <property type="term" value="C:outer membrane-bounded periplasmic space"/>
    <property type="evidence" value="ECO:0007669"/>
    <property type="project" value="InterPro"/>
</dbReference>
<dbReference type="InterPro" id="IPR037682">
    <property type="entry name" value="TonB_C"/>
</dbReference>
<feature type="compositionally biased region" description="Basic residues" evidence="11">
    <location>
        <begin position="93"/>
        <end position="104"/>
    </location>
</feature>
<dbReference type="Proteomes" id="UP000017842">
    <property type="component" value="Unassembled WGS sequence"/>
</dbReference>
<dbReference type="AlphaFoldDB" id="V5DXS8"/>
<reference evidence="13 14" key="1">
    <citation type="journal article" date="2013" name="Genome Announc.">
        <title>Draft Genome Sequence of the Methanotrophic Gammaproteobacterium Methyloglobulus morosus DSM 22980 Strain KoM1.</title>
        <authorList>
            <person name="Poehlein A."/>
            <person name="Deutzmann J.S."/>
            <person name="Daniel R."/>
            <person name="Simeonova D.D."/>
        </authorList>
    </citation>
    <scope>NUCLEOTIDE SEQUENCE [LARGE SCALE GENOMIC DNA]</scope>
    <source>
        <strain evidence="13 14">KoM1</strain>
    </source>
</reference>
<feature type="region of interest" description="Disordered" evidence="11">
    <location>
        <begin position="77"/>
        <end position="162"/>
    </location>
</feature>
<evidence type="ECO:0000256" key="3">
    <source>
        <dbReference type="ARBA" id="ARBA00022448"/>
    </source>
</evidence>
<dbReference type="EMBL" id="AYLO01000067">
    <property type="protein sequence ID" value="ESS72126.1"/>
    <property type="molecule type" value="Genomic_DNA"/>
</dbReference>
<protein>
    <recommendedName>
        <fullName evidence="10">Protein TonB</fullName>
    </recommendedName>
</protein>
<dbReference type="Pfam" id="PF03544">
    <property type="entry name" value="TonB_C"/>
    <property type="match status" value="1"/>
</dbReference>
<dbReference type="GO" id="GO:0031992">
    <property type="term" value="F:energy transducer activity"/>
    <property type="evidence" value="ECO:0007669"/>
    <property type="project" value="InterPro"/>
</dbReference>
<keyword evidence="3 10" id="KW-0813">Transport</keyword>
<accession>V5DXS8</accession>
<comment type="caution">
    <text evidence="13">The sequence shown here is derived from an EMBL/GenBank/DDBJ whole genome shotgun (WGS) entry which is preliminary data.</text>
</comment>
<dbReference type="NCBIfam" id="TIGR01352">
    <property type="entry name" value="tonB_Cterm"/>
    <property type="match status" value="1"/>
</dbReference>
<keyword evidence="14" id="KW-1185">Reference proteome</keyword>
<dbReference type="InterPro" id="IPR051045">
    <property type="entry name" value="TonB-dependent_transducer"/>
</dbReference>
<evidence type="ECO:0000313" key="14">
    <source>
        <dbReference type="Proteomes" id="UP000017842"/>
    </source>
</evidence>
<evidence type="ECO:0000256" key="6">
    <source>
        <dbReference type="ARBA" id="ARBA00022692"/>
    </source>
</evidence>
<evidence type="ECO:0000256" key="11">
    <source>
        <dbReference type="SAM" id="MobiDB-lite"/>
    </source>
</evidence>
<evidence type="ECO:0000256" key="1">
    <source>
        <dbReference type="ARBA" id="ARBA00004383"/>
    </source>
</evidence>
<feature type="compositionally biased region" description="Basic and acidic residues" evidence="11">
    <location>
        <begin position="151"/>
        <end position="160"/>
    </location>
</feature>
<comment type="similarity">
    <text evidence="2 10">Belongs to the TonB family.</text>
</comment>
<evidence type="ECO:0000256" key="8">
    <source>
        <dbReference type="ARBA" id="ARBA00022989"/>
    </source>
</evidence>
<name>V5DXS8_9GAMM</name>
<evidence type="ECO:0000313" key="13">
    <source>
        <dbReference type="EMBL" id="ESS72126.1"/>
    </source>
</evidence>
<feature type="transmembrane region" description="Helical" evidence="10">
    <location>
        <begin position="29"/>
        <end position="49"/>
    </location>
</feature>
<keyword evidence="8 10" id="KW-1133">Transmembrane helix</keyword>
<dbReference type="InterPro" id="IPR003538">
    <property type="entry name" value="TonB"/>
</dbReference>
<dbReference type="PANTHER" id="PTHR33446">
    <property type="entry name" value="PROTEIN TONB-RELATED"/>
    <property type="match status" value="1"/>
</dbReference>
<keyword evidence="7 10" id="KW-0653">Protein transport</keyword>
<dbReference type="STRING" id="1116472.MGMO_70c00210"/>
<comment type="subcellular location">
    <subcellularLocation>
        <location evidence="1 10">Cell inner membrane</location>
        <topology evidence="1 10">Single-pass membrane protein</topology>
        <orientation evidence="1 10">Periplasmic side</orientation>
    </subcellularLocation>
</comment>
<evidence type="ECO:0000256" key="2">
    <source>
        <dbReference type="ARBA" id="ARBA00006555"/>
    </source>
</evidence>
<dbReference type="OrthoDB" id="9792439at2"/>
<evidence type="ECO:0000256" key="4">
    <source>
        <dbReference type="ARBA" id="ARBA00022475"/>
    </source>
</evidence>
<keyword evidence="5 10" id="KW-0997">Cell inner membrane</keyword>
<proteinExistence type="inferred from homology"/>
<dbReference type="eggNOG" id="COG0810">
    <property type="taxonomic scope" value="Bacteria"/>
</dbReference>
<organism evidence="13 14">
    <name type="scientific">Methyloglobulus morosus KoM1</name>
    <dbReference type="NCBI Taxonomy" id="1116472"/>
    <lineage>
        <taxon>Bacteria</taxon>
        <taxon>Pseudomonadati</taxon>
        <taxon>Pseudomonadota</taxon>
        <taxon>Gammaproteobacteria</taxon>
        <taxon>Methylococcales</taxon>
        <taxon>Methylococcaceae</taxon>
        <taxon>Methyloglobulus</taxon>
    </lineage>
</organism>
<dbReference type="GO" id="GO:0055085">
    <property type="term" value="P:transmembrane transport"/>
    <property type="evidence" value="ECO:0007669"/>
    <property type="project" value="InterPro"/>
</dbReference>
<dbReference type="InterPro" id="IPR006260">
    <property type="entry name" value="TonB/TolA_C"/>
</dbReference>
<gene>
    <name evidence="13" type="ORF">MGMO_70c00210</name>
</gene>
<dbReference type="Gene3D" id="3.30.1150.10">
    <property type="match status" value="1"/>
</dbReference>
<evidence type="ECO:0000256" key="5">
    <source>
        <dbReference type="ARBA" id="ARBA00022519"/>
    </source>
</evidence>
<keyword evidence="9 10" id="KW-0472">Membrane</keyword>
<evidence type="ECO:0000256" key="10">
    <source>
        <dbReference type="RuleBase" id="RU362123"/>
    </source>
</evidence>
<feature type="domain" description="TonB C-terminal" evidence="12">
    <location>
        <begin position="165"/>
        <end position="256"/>
    </location>
</feature>
<dbReference type="GO" id="GO:0015891">
    <property type="term" value="P:siderophore transport"/>
    <property type="evidence" value="ECO:0007669"/>
    <property type="project" value="InterPro"/>
</dbReference>
<comment type="function">
    <text evidence="10">Interacts with outer membrane receptor proteins that carry out high-affinity binding and energy dependent uptake into the periplasmic space of specific substrates. It could act to transduce energy from the cytoplasmic membrane to specific energy-requiring processes in the outer membrane, resulting in the release into the periplasm of ligands bound by these outer membrane proteins.</text>
</comment>